<sequence length="422" mass="47792">MDNITLIILLVILLLLIVLAVIIVVLLLVRAGYVTLSFMHKSSDRERVTGAIDGNDNETIHQPQVGNEQVIEHHPREVTSQRTQENDNIPPSVQYDENCRLQFSDERTAIYENSSYSTLRNVAPLHSPINNTNDMPPSPSQPEEKEPVYDIVPPTPIPVRHPLSPEPIYDKPPHPAPGYQMEEQLVHNQSVPSPKPVPRKRGNQPPTYDQLPPKPKQLHQTINDTVYDKGNYSHYKTLLPTPKPVYDEQPSLSGPVYAEQSNFSPYDTLPFTSSRPVHSEVVNDTVYDRLPPTSRPVHSEKGNDTVYDRLPPTSRPVHSEVNDTVYDRLPHTSRPVHSEVVNDTVYDRLPSTSRPVHSEVSDTVYDRLPPTSRPVHSEVNDTVYDRLPPTSRPVHSEVVSEEPKESMYDQLPKSPIPFRSHN</sequence>
<reference evidence="3" key="1">
    <citation type="submission" date="2023-11" db="EMBL/GenBank/DDBJ databases">
        <title>Genome assemblies of two species of porcelain crab, Petrolisthes cinctipes and Petrolisthes manimaculis (Anomura: Porcellanidae).</title>
        <authorList>
            <person name="Angst P."/>
        </authorList>
    </citation>
    <scope>NUCLEOTIDE SEQUENCE</scope>
    <source>
        <strain evidence="3">PB745_02</strain>
        <tissue evidence="3">Gill</tissue>
    </source>
</reference>
<keyword evidence="2" id="KW-0472">Membrane</keyword>
<evidence type="ECO:0000313" key="4">
    <source>
        <dbReference type="Proteomes" id="UP001292094"/>
    </source>
</evidence>
<feature type="region of interest" description="Disordered" evidence="1">
    <location>
        <begin position="368"/>
        <end position="422"/>
    </location>
</feature>
<protein>
    <submittedName>
        <fullName evidence="3">Uncharacterized protein</fullName>
    </submittedName>
</protein>
<organism evidence="3 4">
    <name type="scientific">Petrolisthes manimaculis</name>
    <dbReference type="NCBI Taxonomy" id="1843537"/>
    <lineage>
        <taxon>Eukaryota</taxon>
        <taxon>Metazoa</taxon>
        <taxon>Ecdysozoa</taxon>
        <taxon>Arthropoda</taxon>
        <taxon>Crustacea</taxon>
        <taxon>Multicrustacea</taxon>
        <taxon>Malacostraca</taxon>
        <taxon>Eumalacostraca</taxon>
        <taxon>Eucarida</taxon>
        <taxon>Decapoda</taxon>
        <taxon>Pleocyemata</taxon>
        <taxon>Anomura</taxon>
        <taxon>Galatheoidea</taxon>
        <taxon>Porcellanidae</taxon>
        <taxon>Petrolisthes</taxon>
    </lineage>
</organism>
<feature type="transmembrane region" description="Helical" evidence="2">
    <location>
        <begin position="6"/>
        <end position="29"/>
    </location>
</feature>
<keyword evidence="2" id="KW-0812">Transmembrane</keyword>
<dbReference type="Proteomes" id="UP001292094">
    <property type="component" value="Unassembled WGS sequence"/>
</dbReference>
<keyword evidence="4" id="KW-1185">Reference proteome</keyword>
<accession>A0AAE1PZC4</accession>
<feature type="region of interest" description="Disordered" evidence="1">
    <location>
        <begin position="287"/>
        <end position="319"/>
    </location>
</feature>
<dbReference type="AlphaFoldDB" id="A0AAE1PZC4"/>
<name>A0AAE1PZC4_9EUCA</name>
<feature type="region of interest" description="Disordered" evidence="1">
    <location>
        <begin position="186"/>
        <end position="218"/>
    </location>
</feature>
<feature type="region of interest" description="Disordered" evidence="1">
    <location>
        <begin position="125"/>
        <end position="149"/>
    </location>
</feature>
<dbReference type="EMBL" id="JAWZYT010000984">
    <property type="protein sequence ID" value="KAK4316796.1"/>
    <property type="molecule type" value="Genomic_DNA"/>
</dbReference>
<evidence type="ECO:0000313" key="3">
    <source>
        <dbReference type="EMBL" id="KAK4316796.1"/>
    </source>
</evidence>
<evidence type="ECO:0000256" key="1">
    <source>
        <dbReference type="SAM" id="MobiDB-lite"/>
    </source>
</evidence>
<feature type="compositionally biased region" description="Basic and acidic residues" evidence="1">
    <location>
        <begin position="297"/>
        <end position="307"/>
    </location>
</feature>
<feature type="region of interest" description="Disordered" evidence="1">
    <location>
        <begin position="160"/>
        <end position="179"/>
    </location>
</feature>
<keyword evidence="2" id="KW-1133">Transmembrane helix</keyword>
<evidence type="ECO:0000256" key="2">
    <source>
        <dbReference type="SAM" id="Phobius"/>
    </source>
</evidence>
<comment type="caution">
    <text evidence="3">The sequence shown here is derived from an EMBL/GenBank/DDBJ whole genome shotgun (WGS) entry which is preliminary data.</text>
</comment>
<gene>
    <name evidence="3" type="ORF">Pmani_012054</name>
</gene>
<proteinExistence type="predicted"/>